<keyword evidence="1" id="KW-0732">Signal</keyword>
<dbReference type="RefSeq" id="WP_377574889.1">
    <property type="nucleotide sequence ID" value="NZ_JBHTKA010000001.1"/>
</dbReference>
<organism evidence="2 3">
    <name type="scientific">Ohtaekwangia kribbensis</name>
    <dbReference type="NCBI Taxonomy" id="688913"/>
    <lineage>
        <taxon>Bacteria</taxon>
        <taxon>Pseudomonadati</taxon>
        <taxon>Bacteroidota</taxon>
        <taxon>Cytophagia</taxon>
        <taxon>Cytophagales</taxon>
        <taxon>Fulvivirgaceae</taxon>
        <taxon>Ohtaekwangia</taxon>
    </lineage>
</organism>
<keyword evidence="3" id="KW-1185">Reference proteome</keyword>
<dbReference type="InterPro" id="IPR052022">
    <property type="entry name" value="26kDa_periplasmic_antigen"/>
</dbReference>
<dbReference type="Gene3D" id="3.30.110.170">
    <property type="entry name" value="Protein of unknown function (DUF541), domain 1"/>
    <property type="match status" value="1"/>
</dbReference>
<comment type="caution">
    <text evidence="2">The sequence shown here is derived from an EMBL/GenBank/DDBJ whole genome shotgun (WGS) entry which is preliminary data.</text>
</comment>
<feature type="signal peptide" evidence="1">
    <location>
        <begin position="1"/>
        <end position="19"/>
    </location>
</feature>
<dbReference type="PANTHER" id="PTHR34387">
    <property type="entry name" value="SLR1258 PROTEIN"/>
    <property type="match status" value="1"/>
</dbReference>
<dbReference type="Pfam" id="PF04402">
    <property type="entry name" value="SIMPL"/>
    <property type="match status" value="1"/>
</dbReference>
<name>A0ABW3JWH8_9BACT</name>
<gene>
    <name evidence="2" type="ORF">ACFQ21_03455</name>
</gene>
<evidence type="ECO:0000313" key="3">
    <source>
        <dbReference type="Proteomes" id="UP001597112"/>
    </source>
</evidence>
<dbReference type="Gene3D" id="3.30.70.2970">
    <property type="entry name" value="Protein of unknown function (DUF541), domain 2"/>
    <property type="match status" value="1"/>
</dbReference>
<protein>
    <submittedName>
        <fullName evidence="2">SIMPL domain-containing protein</fullName>
    </submittedName>
</protein>
<dbReference type="InterPro" id="IPR007497">
    <property type="entry name" value="SIMPL/DUF541"/>
</dbReference>
<dbReference type="PANTHER" id="PTHR34387:SF2">
    <property type="entry name" value="SLR1258 PROTEIN"/>
    <property type="match status" value="1"/>
</dbReference>
<accession>A0ABW3JWH8</accession>
<dbReference type="EMBL" id="JBHTKA010000001">
    <property type="protein sequence ID" value="MFD0998343.1"/>
    <property type="molecule type" value="Genomic_DNA"/>
</dbReference>
<evidence type="ECO:0000313" key="2">
    <source>
        <dbReference type="EMBL" id="MFD0998343.1"/>
    </source>
</evidence>
<dbReference type="Proteomes" id="UP001597112">
    <property type="component" value="Unassembled WGS sequence"/>
</dbReference>
<evidence type="ECO:0000256" key="1">
    <source>
        <dbReference type="SAM" id="SignalP"/>
    </source>
</evidence>
<sequence>MKKLYFTSLYLLLVIHVFAQNQKPPLVEVRGNASMQVPPDLAVISISFNSVELAFNKAVKSVNEKNASLLKQLEKLGFKNTEIKSNSFNAGKNSFYRNDVIVDSGYIASQSVILEFKYDQQRVTKLVDAFMETTLDLNFQFSFILSEEKLAEVRGKLIELSIQNAQERAAIIARQSKLALGNIQSIQYGYGYNEDYSLRERLRYRDYAPIPLSASNSDTGFSDLTVQDIEVSDEVIISWLINNKP</sequence>
<proteinExistence type="predicted"/>
<reference evidence="3" key="1">
    <citation type="journal article" date="2019" name="Int. J. Syst. Evol. Microbiol.">
        <title>The Global Catalogue of Microorganisms (GCM) 10K type strain sequencing project: providing services to taxonomists for standard genome sequencing and annotation.</title>
        <authorList>
            <consortium name="The Broad Institute Genomics Platform"/>
            <consortium name="The Broad Institute Genome Sequencing Center for Infectious Disease"/>
            <person name="Wu L."/>
            <person name="Ma J."/>
        </authorList>
    </citation>
    <scope>NUCLEOTIDE SEQUENCE [LARGE SCALE GENOMIC DNA]</scope>
    <source>
        <strain evidence="3">CCUG 58938</strain>
    </source>
</reference>
<feature type="chain" id="PRO_5046047065" evidence="1">
    <location>
        <begin position="20"/>
        <end position="245"/>
    </location>
</feature>